<reference evidence="1 2" key="1">
    <citation type="journal article" date="2022" name="Plant J.">
        <title>Chromosome-level genome of Camellia lanceoleosa provides a valuable resource for understanding genome evolution and self-incompatibility.</title>
        <authorList>
            <person name="Gong W."/>
            <person name="Xiao S."/>
            <person name="Wang L."/>
            <person name="Liao Z."/>
            <person name="Chang Y."/>
            <person name="Mo W."/>
            <person name="Hu G."/>
            <person name="Li W."/>
            <person name="Zhao G."/>
            <person name="Zhu H."/>
            <person name="Hu X."/>
            <person name="Ji K."/>
            <person name="Xiang X."/>
            <person name="Song Q."/>
            <person name="Yuan D."/>
            <person name="Jin S."/>
            <person name="Zhang L."/>
        </authorList>
    </citation>
    <scope>NUCLEOTIDE SEQUENCE [LARGE SCALE GENOMIC DNA]</scope>
    <source>
        <strain evidence="1">SQ_2022a</strain>
    </source>
</reference>
<comment type="caution">
    <text evidence="1">The sequence shown here is derived from an EMBL/GenBank/DDBJ whole genome shotgun (WGS) entry which is preliminary data.</text>
</comment>
<protein>
    <submittedName>
        <fullName evidence="1">Uncharacterized protein</fullName>
    </submittedName>
</protein>
<proteinExistence type="predicted"/>
<gene>
    <name evidence="1" type="ORF">LOK49_LG04G03858</name>
</gene>
<organism evidence="1 2">
    <name type="scientific">Camellia lanceoleosa</name>
    <dbReference type="NCBI Taxonomy" id="1840588"/>
    <lineage>
        <taxon>Eukaryota</taxon>
        <taxon>Viridiplantae</taxon>
        <taxon>Streptophyta</taxon>
        <taxon>Embryophyta</taxon>
        <taxon>Tracheophyta</taxon>
        <taxon>Spermatophyta</taxon>
        <taxon>Magnoliopsida</taxon>
        <taxon>eudicotyledons</taxon>
        <taxon>Gunneridae</taxon>
        <taxon>Pentapetalae</taxon>
        <taxon>asterids</taxon>
        <taxon>Ericales</taxon>
        <taxon>Theaceae</taxon>
        <taxon>Camellia</taxon>
    </lineage>
</organism>
<name>A0ACC0I4T4_9ERIC</name>
<evidence type="ECO:0000313" key="1">
    <source>
        <dbReference type="EMBL" id="KAI8020273.1"/>
    </source>
</evidence>
<dbReference type="EMBL" id="CM045759">
    <property type="protein sequence ID" value="KAI8020273.1"/>
    <property type="molecule type" value="Genomic_DNA"/>
</dbReference>
<accession>A0ACC0I4T4</accession>
<sequence>MPMLIQTLESNLRVLPSRTPKRREEERPMHVCAHVEWCKDPPQHQQPCVPQHCQCQKLCLELLLSQAFQAWIHHCCLGRELEEGHDLLTEELDGVGD</sequence>
<keyword evidence="2" id="KW-1185">Reference proteome</keyword>
<evidence type="ECO:0000313" key="2">
    <source>
        <dbReference type="Proteomes" id="UP001060215"/>
    </source>
</evidence>
<dbReference type="Proteomes" id="UP001060215">
    <property type="component" value="Chromosome 2"/>
</dbReference>